<dbReference type="Gene3D" id="1.10.10.10">
    <property type="entry name" value="Winged helix-like DNA-binding domain superfamily/Winged helix DNA-binding domain"/>
    <property type="match status" value="1"/>
</dbReference>
<keyword evidence="2" id="KW-0238">DNA-binding</keyword>
<dbReference type="Proteomes" id="UP000095512">
    <property type="component" value="Unassembled WGS sequence"/>
</dbReference>
<dbReference type="SUPFAM" id="SSF46785">
    <property type="entry name" value="Winged helix' DNA-binding domain"/>
    <property type="match status" value="1"/>
</dbReference>
<evidence type="ECO:0000259" key="6">
    <source>
        <dbReference type="PROSITE" id="PS51077"/>
    </source>
</evidence>
<dbReference type="InterPro" id="IPR036388">
    <property type="entry name" value="WH-like_DNA-bd_sf"/>
</dbReference>
<evidence type="ECO:0000256" key="3">
    <source>
        <dbReference type="ARBA" id="ARBA00023163"/>
    </source>
</evidence>
<dbReference type="GO" id="GO:0045892">
    <property type="term" value="P:negative regulation of DNA-templated transcription"/>
    <property type="evidence" value="ECO:0007669"/>
    <property type="project" value="TreeGrafter"/>
</dbReference>
<evidence type="ECO:0000313" key="8">
    <source>
        <dbReference type="EMBL" id="CUP62782.1"/>
    </source>
</evidence>
<dbReference type="GO" id="GO:0003677">
    <property type="term" value="F:DNA binding"/>
    <property type="evidence" value="ECO:0007669"/>
    <property type="project" value="UniProtKB-KW"/>
</dbReference>
<reference evidence="9 11" key="2">
    <citation type="submission" date="2018-06" db="EMBL/GenBank/DDBJ databases">
        <authorList>
            <consortium name="Pathogen Informatics"/>
            <person name="Doyle S."/>
        </authorList>
    </citation>
    <scope>NUCLEOTIDE SEQUENCE [LARGE SCALE GENOMIC DNA]</scope>
    <source>
        <strain evidence="9 11">NCTC11224</strain>
    </source>
</reference>
<protein>
    <recommendedName>
        <fullName evidence="5">Glycerol operon regulatory protein</fullName>
    </recommendedName>
</protein>
<dbReference type="InterPro" id="IPR005471">
    <property type="entry name" value="Tscrpt_reg_IclR_N"/>
</dbReference>
<dbReference type="InterPro" id="IPR014757">
    <property type="entry name" value="Tscrpt_reg_IclR_C"/>
</dbReference>
<dbReference type="InterPro" id="IPR050707">
    <property type="entry name" value="HTH_MetabolicPath_Reg"/>
</dbReference>
<dbReference type="RefSeq" id="WP_022202786.1">
    <property type="nucleotide sequence ID" value="NZ_CATYWZ010000034.1"/>
</dbReference>
<dbReference type="Pfam" id="PF09339">
    <property type="entry name" value="HTH_IclR"/>
    <property type="match status" value="1"/>
</dbReference>
<dbReference type="Proteomes" id="UP000251853">
    <property type="component" value="Unassembled WGS sequence"/>
</dbReference>
<evidence type="ECO:0000313" key="11">
    <source>
        <dbReference type="Proteomes" id="UP000251853"/>
    </source>
</evidence>
<evidence type="ECO:0000259" key="7">
    <source>
        <dbReference type="PROSITE" id="PS51078"/>
    </source>
</evidence>
<dbReference type="PANTHER" id="PTHR30136">
    <property type="entry name" value="HELIX-TURN-HELIX TRANSCRIPTIONAL REGULATOR, ICLR FAMILY"/>
    <property type="match status" value="1"/>
</dbReference>
<evidence type="ECO:0000313" key="9">
    <source>
        <dbReference type="EMBL" id="SQB14431.1"/>
    </source>
</evidence>
<dbReference type="Gene3D" id="3.30.450.40">
    <property type="match status" value="1"/>
</dbReference>
<dbReference type="PROSITE" id="PS51077">
    <property type="entry name" value="HTH_ICLR"/>
    <property type="match status" value="1"/>
</dbReference>
<dbReference type="Pfam" id="PF01614">
    <property type="entry name" value="IclR_C"/>
    <property type="match status" value="1"/>
</dbReference>
<dbReference type="SUPFAM" id="SSF55781">
    <property type="entry name" value="GAF domain-like"/>
    <property type="match status" value="1"/>
</dbReference>
<feature type="domain" description="HTH iclR-type" evidence="6">
    <location>
        <begin position="7"/>
        <end position="69"/>
    </location>
</feature>
<dbReference type="FunFam" id="1.10.10.10:FF:000056">
    <property type="entry name" value="IclR family transcriptional regulator"/>
    <property type="match status" value="1"/>
</dbReference>
<proteinExistence type="predicted"/>
<feature type="domain" description="IclR-ED" evidence="7">
    <location>
        <begin position="70"/>
        <end position="253"/>
    </location>
</feature>
<organism evidence="8 10">
    <name type="scientific">Enterocloster clostridioformis</name>
    <dbReference type="NCBI Taxonomy" id="1531"/>
    <lineage>
        <taxon>Bacteria</taxon>
        <taxon>Bacillati</taxon>
        <taxon>Bacillota</taxon>
        <taxon>Clostridia</taxon>
        <taxon>Lachnospirales</taxon>
        <taxon>Lachnospiraceae</taxon>
        <taxon>Enterocloster</taxon>
    </lineage>
</organism>
<evidence type="ECO:0000313" key="10">
    <source>
        <dbReference type="Proteomes" id="UP000095512"/>
    </source>
</evidence>
<keyword evidence="11" id="KW-1185">Reference proteome</keyword>
<dbReference type="EMBL" id="CZAB01000042">
    <property type="protein sequence ID" value="CUP62782.1"/>
    <property type="molecule type" value="Genomic_DNA"/>
</dbReference>
<sequence>MATTKIIQSLERAMSILELFQNSVVELSLKDISEKLELNKSTTFGLVNSLAALGYLLQNEDNQRYCLGPKILCLTNALKMNNVLIRIAHPFLEQLSHKYHETVHSAVQSDNSVIYLDKVESDSSIFINTQMGVKNYMYCTGVGKCLLSYKTEAQIDQILSFPLKAKTYNTITRREALLNELKLSRERGYSMDNEEIEIGLTCVGFPVFKGFEDPGFAISISGATGRILDKLHSTDLIHDMQAAAAAMSWQIYNYQLPDVNL</sequence>
<evidence type="ECO:0000256" key="1">
    <source>
        <dbReference type="ARBA" id="ARBA00023015"/>
    </source>
</evidence>
<dbReference type="InterPro" id="IPR036390">
    <property type="entry name" value="WH_DNA-bd_sf"/>
</dbReference>
<keyword evidence="1" id="KW-0805">Transcription regulation</keyword>
<name>A0A174PP44_9FIRM</name>
<evidence type="ECO:0000256" key="4">
    <source>
        <dbReference type="ARBA" id="ARBA00058938"/>
    </source>
</evidence>
<keyword evidence="3" id="KW-0804">Transcription</keyword>
<dbReference type="EMBL" id="UAVW01000015">
    <property type="protein sequence ID" value="SQB14431.1"/>
    <property type="molecule type" value="Genomic_DNA"/>
</dbReference>
<reference evidence="8 10" key="1">
    <citation type="submission" date="2015-09" db="EMBL/GenBank/DDBJ databases">
        <authorList>
            <consortium name="Pathogen Informatics"/>
        </authorList>
    </citation>
    <scope>NUCLEOTIDE SEQUENCE [LARGE SCALE GENOMIC DNA]</scope>
    <source>
        <strain evidence="8 10">2789STDY5834865</strain>
    </source>
</reference>
<dbReference type="SMART" id="SM00346">
    <property type="entry name" value="HTH_ICLR"/>
    <property type="match status" value="1"/>
</dbReference>
<dbReference type="PANTHER" id="PTHR30136:SF24">
    <property type="entry name" value="HTH-TYPE TRANSCRIPTIONAL REPRESSOR ALLR"/>
    <property type="match status" value="1"/>
</dbReference>
<comment type="function">
    <text evidence="4">May be an activator protein for the gylABX operon.</text>
</comment>
<dbReference type="GO" id="GO:0003700">
    <property type="term" value="F:DNA-binding transcription factor activity"/>
    <property type="evidence" value="ECO:0007669"/>
    <property type="project" value="TreeGrafter"/>
</dbReference>
<dbReference type="InterPro" id="IPR029016">
    <property type="entry name" value="GAF-like_dom_sf"/>
</dbReference>
<gene>
    <name evidence="8" type="primary">kdgR_2</name>
    <name evidence="8" type="ORF">ERS852480_03727</name>
    <name evidence="9" type="ORF">NCTC11224_03477</name>
</gene>
<dbReference type="PROSITE" id="PS51078">
    <property type="entry name" value="ICLR_ED"/>
    <property type="match status" value="1"/>
</dbReference>
<accession>A0A174PP44</accession>
<evidence type="ECO:0000256" key="2">
    <source>
        <dbReference type="ARBA" id="ARBA00023125"/>
    </source>
</evidence>
<dbReference type="AlphaFoldDB" id="A0A174PP44"/>
<evidence type="ECO:0000256" key="5">
    <source>
        <dbReference type="ARBA" id="ARBA00070406"/>
    </source>
</evidence>